<protein>
    <recommendedName>
        <fullName evidence="4">Prenyltransferase</fullName>
    </recommendedName>
</protein>
<dbReference type="Proteomes" id="UP000635665">
    <property type="component" value="Unassembled WGS sequence"/>
</dbReference>
<feature type="transmembrane region" description="Helical" evidence="1">
    <location>
        <begin position="247"/>
        <end position="268"/>
    </location>
</feature>
<accession>A0ABS0TCL7</accession>
<reference evidence="2 3" key="1">
    <citation type="submission" date="2020-12" db="EMBL/GenBank/DDBJ databases">
        <title>Salegentibacter orientalis sp. nov., isolated from costal sediment.</title>
        <authorList>
            <person name="Lian F.-B."/>
        </authorList>
    </citation>
    <scope>NUCLEOTIDE SEQUENCE [LARGE SCALE GENOMIC DNA]</scope>
    <source>
        <strain evidence="2 3">F60176</strain>
    </source>
</reference>
<dbReference type="RefSeq" id="WP_198637624.1">
    <property type="nucleotide sequence ID" value="NZ_JAEHNY010000001.1"/>
</dbReference>
<feature type="transmembrane region" description="Helical" evidence="1">
    <location>
        <begin position="41"/>
        <end position="61"/>
    </location>
</feature>
<feature type="transmembrane region" description="Helical" evidence="1">
    <location>
        <begin position="7"/>
        <end position="29"/>
    </location>
</feature>
<feature type="transmembrane region" description="Helical" evidence="1">
    <location>
        <begin position="98"/>
        <end position="117"/>
    </location>
</feature>
<keyword evidence="1" id="KW-0812">Transmembrane</keyword>
<keyword evidence="3" id="KW-1185">Reference proteome</keyword>
<feature type="transmembrane region" description="Helical" evidence="1">
    <location>
        <begin position="73"/>
        <end position="92"/>
    </location>
</feature>
<organism evidence="2 3">
    <name type="scientific">Salegentibacter maritimus</name>
    <dbReference type="NCBI Taxonomy" id="2794347"/>
    <lineage>
        <taxon>Bacteria</taxon>
        <taxon>Pseudomonadati</taxon>
        <taxon>Bacteroidota</taxon>
        <taxon>Flavobacteriia</taxon>
        <taxon>Flavobacteriales</taxon>
        <taxon>Flavobacteriaceae</taxon>
        <taxon>Salegentibacter</taxon>
    </lineage>
</organism>
<keyword evidence="1" id="KW-1133">Transmembrane helix</keyword>
<feature type="transmembrane region" description="Helical" evidence="1">
    <location>
        <begin position="129"/>
        <end position="148"/>
    </location>
</feature>
<proteinExistence type="predicted"/>
<evidence type="ECO:0008006" key="4">
    <source>
        <dbReference type="Google" id="ProtNLM"/>
    </source>
</evidence>
<keyword evidence="1" id="KW-0472">Membrane</keyword>
<evidence type="ECO:0000313" key="2">
    <source>
        <dbReference type="EMBL" id="MBI6118748.1"/>
    </source>
</evidence>
<gene>
    <name evidence="2" type="ORF">I6U50_01785</name>
</gene>
<comment type="caution">
    <text evidence="2">The sequence shown here is derived from an EMBL/GenBank/DDBJ whole genome shotgun (WGS) entry which is preliminary data.</text>
</comment>
<sequence length="272" mass="30873">MQRFKNILNFYINSSLHVALAVVSLSLVGLLEFNLGIDLNLLFFVFFGSITGYNFVKYAGIAKLHHASLAQNLKLIQVFSFFCFLALLYFAFRQNIEILIAAAIFGVFTLLYAIPLWKNKQNLRNIGGVKIFIIALVWAGVTAILPLMNRISPGELGITFFQRFFFVIAITLPFEIRDLKFDSGSLHTIPQQIGIENTKKLGYVLVVIVFFLEFFKFHFSVINVIALSLTLLTSVYFIKTAQVNQGVYFSSFWVEGIPVLWFLLLLIAKILS</sequence>
<evidence type="ECO:0000313" key="3">
    <source>
        <dbReference type="Proteomes" id="UP000635665"/>
    </source>
</evidence>
<name>A0ABS0TCL7_9FLAO</name>
<evidence type="ECO:0000256" key="1">
    <source>
        <dbReference type="SAM" id="Phobius"/>
    </source>
</evidence>
<dbReference type="EMBL" id="JAEHNY010000001">
    <property type="protein sequence ID" value="MBI6118748.1"/>
    <property type="molecule type" value="Genomic_DNA"/>
</dbReference>